<dbReference type="STRING" id="405671.SAMN05421827_109137"/>
<accession>A0A1G7W7W5</accession>
<organism evidence="1 2">
    <name type="scientific">Pedobacter terrae</name>
    <dbReference type="NCBI Taxonomy" id="405671"/>
    <lineage>
        <taxon>Bacteria</taxon>
        <taxon>Pseudomonadati</taxon>
        <taxon>Bacteroidota</taxon>
        <taxon>Sphingobacteriia</taxon>
        <taxon>Sphingobacteriales</taxon>
        <taxon>Sphingobacteriaceae</taxon>
        <taxon>Pedobacter</taxon>
    </lineage>
</organism>
<name>A0A1G7W7W5_9SPHI</name>
<dbReference type="AlphaFoldDB" id="A0A1G7W7W5"/>
<dbReference type="Proteomes" id="UP000199643">
    <property type="component" value="Unassembled WGS sequence"/>
</dbReference>
<proteinExistence type="predicted"/>
<keyword evidence="2" id="KW-1185">Reference proteome</keyword>
<dbReference type="EMBL" id="FNCH01000009">
    <property type="protein sequence ID" value="SDG68003.1"/>
    <property type="molecule type" value="Genomic_DNA"/>
</dbReference>
<reference evidence="2" key="1">
    <citation type="submission" date="2016-10" db="EMBL/GenBank/DDBJ databases">
        <authorList>
            <person name="Varghese N."/>
            <person name="Submissions S."/>
        </authorList>
    </citation>
    <scope>NUCLEOTIDE SEQUENCE [LARGE SCALE GENOMIC DNA]</scope>
    <source>
        <strain evidence="2">DSM 17933</strain>
    </source>
</reference>
<evidence type="ECO:0000313" key="2">
    <source>
        <dbReference type="Proteomes" id="UP000199643"/>
    </source>
</evidence>
<gene>
    <name evidence="1" type="ORF">SAMN05421827_109137</name>
</gene>
<protein>
    <submittedName>
        <fullName evidence="1">Uncharacterized protein</fullName>
    </submittedName>
</protein>
<sequence length="132" mass="15447">MEKIITLTLTEKKARMLFDNLVVLTRDLDDLYKKNNNPGTKENADLMEEVFEDLRMNIFSDQEQLNLNYKTKKMKVRVISARATDTLEEKINEFLDEQDVDVIDIKIAYNDDIKKMMALIQYREIPLGGAQL</sequence>
<dbReference type="RefSeq" id="WP_090500566.1">
    <property type="nucleotide sequence ID" value="NZ_FNCH01000009.1"/>
</dbReference>
<evidence type="ECO:0000313" key="1">
    <source>
        <dbReference type="EMBL" id="SDG68003.1"/>
    </source>
</evidence>